<dbReference type="GO" id="GO:0070971">
    <property type="term" value="C:endoplasmic reticulum exit site"/>
    <property type="evidence" value="ECO:0007669"/>
    <property type="project" value="TreeGrafter"/>
</dbReference>
<dbReference type="CDD" id="cd01479">
    <property type="entry name" value="Sec24-like"/>
    <property type="match status" value="1"/>
</dbReference>
<keyword evidence="9" id="KW-0472">Membrane</keyword>
<dbReference type="OrthoDB" id="49016at2759"/>
<dbReference type="InterPro" id="IPR036020">
    <property type="entry name" value="WW_dom_sf"/>
</dbReference>
<evidence type="ECO:0000259" key="11">
    <source>
        <dbReference type="PROSITE" id="PS50020"/>
    </source>
</evidence>
<dbReference type="SUPFAM" id="SSF81811">
    <property type="entry name" value="Helical domain of Sec23/24"/>
    <property type="match status" value="1"/>
</dbReference>
<dbReference type="GO" id="GO:0005789">
    <property type="term" value="C:endoplasmic reticulum membrane"/>
    <property type="evidence" value="ECO:0007669"/>
    <property type="project" value="UniProtKB-SubCell"/>
</dbReference>
<dbReference type="PROSITE" id="PS50020">
    <property type="entry name" value="WW_DOMAIN_2"/>
    <property type="match status" value="1"/>
</dbReference>
<dbReference type="GO" id="GO:0030127">
    <property type="term" value="C:COPII vesicle coat"/>
    <property type="evidence" value="ECO:0007669"/>
    <property type="project" value="InterPro"/>
</dbReference>
<evidence type="ECO:0000256" key="5">
    <source>
        <dbReference type="ARBA" id="ARBA00022824"/>
    </source>
</evidence>
<dbReference type="GO" id="GO:0006886">
    <property type="term" value="P:intracellular protein transport"/>
    <property type="evidence" value="ECO:0007669"/>
    <property type="project" value="InterPro"/>
</dbReference>
<reference evidence="12 13" key="1">
    <citation type="journal article" date="2019" name="Fungal Biol. Biotechnol.">
        <title>Draft genome sequence of fastidious pathogen Ceratobasidium theobromae, which causes vascular-streak dieback in Theobroma cacao.</title>
        <authorList>
            <person name="Ali S.S."/>
            <person name="Asman A."/>
            <person name="Shao J."/>
            <person name="Firmansyah A.P."/>
            <person name="Susilo A.W."/>
            <person name="Rosmana A."/>
            <person name="McMahon P."/>
            <person name="Junaid M."/>
            <person name="Guest D."/>
            <person name="Kheng T.Y."/>
            <person name="Meinhardt L.W."/>
            <person name="Bailey B.A."/>
        </authorList>
    </citation>
    <scope>NUCLEOTIDE SEQUENCE [LARGE SCALE GENOMIC DNA]</scope>
    <source>
        <strain evidence="12 13">CT2</strain>
    </source>
</reference>
<dbReference type="EMBL" id="SSOP01000033">
    <property type="protein sequence ID" value="KAB5593663.1"/>
    <property type="molecule type" value="Genomic_DNA"/>
</dbReference>
<dbReference type="GO" id="GO:0090110">
    <property type="term" value="P:COPII-coated vesicle cargo loading"/>
    <property type="evidence" value="ECO:0007669"/>
    <property type="project" value="TreeGrafter"/>
</dbReference>
<dbReference type="InterPro" id="IPR006896">
    <property type="entry name" value="Sec23/24_trunk_dom"/>
</dbReference>
<evidence type="ECO:0000256" key="6">
    <source>
        <dbReference type="ARBA" id="ARBA00022892"/>
    </source>
</evidence>
<keyword evidence="5" id="KW-0256">Endoplasmic reticulum</keyword>
<dbReference type="SUPFAM" id="SSF82919">
    <property type="entry name" value="Zn-finger domain of Sec23/24"/>
    <property type="match status" value="1"/>
</dbReference>
<evidence type="ECO:0000256" key="3">
    <source>
        <dbReference type="ARBA" id="ARBA00008334"/>
    </source>
</evidence>
<dbReference type="SUPFAM" id="SSF53300">
    <property type="entry name" value="vWA-like"/>
    <property type="match status" value="1"/>
</dbReference>
<dbReference type="InterPro" id="IPR050550">
    <property type="entry name" value="SEC23_SEC24_subfamily"/>
</dbReference>
<dbReference type="Gene3D" id="2.20.70.10">
    <property type="match status" value="1"/>
</dbReference>
<evidence type="ECO:0000313" key="12">
    <source>
        <dbReference type="EMBL" id="KAB5593663.1"/>
    </source>
</evidence>
<dbReference type="Pfam" id="PF04811">
    <property type="entry name" value="Sec23_trunk"/>
    <property type="match status" value="1"/>
</dbReference>
<dbReference type="Gene3D" id="3.40.20.10">
    <property type="entry name" value="Severin"/>
    <property type="match status" value="1"/>
</dbReference>
<evidence type="ECO:0000256" key="10">
    <source>
        <dbReference type="SAM" id="MobiDB-lite"/>
    </source>
</evidence>
<dbReference type="CDD" id="cd00201">
    <property type="entry name" value="WW"/>
    <property type="match status" value="1"/>
</dbReference>
<dbReference type="PANTHER" id="PTHR13803">
    <property type="entry name" value="SEC24-RELATED PROTEIN"/>
    <property type="match status" value="1"/>
</dbReference>
<dbReference type="InterPro" id="IPR006895">
    <property type="entry name" value="Znf_Sec23_Sec24"/>
</dbReference>
<dbReference type="InterPro" id="IPR029006">
    <property type="entry name" value="ADF-H/Gelsolin-like_dom_sf"/>
</dbReference>
<dbReference type="InterPro" id="IPR036465">
    <property type="entry name" value="vWFA_dom_sf"/>
</dbReference>
<dbReference type="Gene3D" id="3.40.50.410">
    <property type="entry name" value="von Willebrand factor, type A domain"/>
    <property type="match status" value="1"/>
</dbReference>
<accession>A0A5N5QQ12</accession>
<feature type="compositionally biased region" description="Low complexity" evidence="10">
    <location>
        <begin position="63"/>
        <end position="72"/>
    </location>
</feature>
<proteinExistence type="inferred from homology"/>
<dbReference type="SUPFAM" id="SSF81995">
    <property type="entry name" value="beta-sandwich domain of Sec23/24"/>
    <property type="match status" value="1"/>
</dbReference>
<keyword evidence="8" id="KW-0333">Golgi apparatus</keyword>
<dbReference type="GO" id="GO:0008270">
    <property type="term" value="F:zinc ion binding"/>
    <property type="evidence" value="ECO:0007669"/>
    <property type="project" value="InterPro"/>
</dbReference>
<evidence type="ECO:0000256" key="4">
    <source>
        <dbReference type="ARBA" id="ARBA00022448"/>
    </source>
</evidence>
<dbReference type="Gene3D" id="2.60.40.1670">
    <property type="entry name" value="beta-sandwich domain of Sec23/24"/>
    <property type="match status" value="1"/>
</dbReference>
<dbReference type="Gene3D" id="2.30.30.380">
    <property type="entry name" value="Zn-finger domain of Sec23/24"/>
    <property type="match status" value="1"/>
</dbReference>
<keyword evidence="6" id="KW-0931">ER-Golgi transport</keyword>
<dbReference type="Pfam" id="PF04815">
    <property type="entry name" value="Sec23_helical"/>
    <property type="match status" value="1"/>
</dbReference>
<dbReference type="GO" id="GO:0000149">
    <property type="term" value="F:SNARE binding"/>
    <property type="evidence" value="ECO:0007669"/>
    <property type="project" value="TreeGrafter"/>
</dbReference>
<feature type="region of interest" description="Disordered" evidence="10">
    <location>
        <begin position="799"/>
        <end position="819"/>
    </location>
</feature>
<dbReference type="InterPro" id="IPR006900">
    <property type="entry name" value="Sec23/24_helical_dom"/>
</dbReference>
<comment type="similarity">
    <text evidence="3">Belongs to the SEC23/SEC24 family. SEC24 subfamily.</text>
</comment>
<name>A0A5N5QQ12_9AGAM</name>
<evidence type="ECO:0000256" key="8">
    <source>
        <dbReference type="ARBA" id="ARBA00023034"/>
    </source>
</evidence>
<comment type="caution">
    <text evidence="12">The sequence shown here is derived from an EMBL/GenBank/DDBJ whole genome shotgun (WGS) entry which is preliminary data.</text>
</comment>
<dbReference type="InterPro" id="IPR036175">
    <property type="entry name" value="Sec23/24_helical_dom_sf"/>
</dbReference>
<dbReference type="AlphaFoldDB" id="A0A5N5QQ12"/>
<dbReference type="Gene3D" id="1.20.120.730">
    <property type="entry name" value="Sec23/Sec24 helical domain"/>
    <property type="match status" value="1"/>
</dbReference>
<evidence type="ECO:0000256" key="2">
    <source>
        <dbReference type="ARBA" id="ARBA00004586"/>
    </source>
</evidence>
<dbReference type="InterPro" id="IPR041742">
    <property type="entry name" value="Sec24-like_trunk_dom"/>
</dbReference>
<comment type="subcellular location">
    <subcellularLocation>
        <location evidence="2">Endoplasmic reticulum membrane</location>
    </subcellularLocation>
    <subcellularLocation>
        <location evidence="1">Golgi apparatus membrane</location>
    </subcellularLocation>
</comment>
<gene>
    <name evidence="12" type="ORF">CTheo_2956</name>
</gene>
<dbReference type="SMART" id="SM00456">
    <property type="entry name" value="WW"/>
    <property type="match status" value="1"/>
</dbReference>
<dbReference type="Pfam" id="PF04810">
    <property type="entry name" value="zf-Sec23_Sec24"/>
    <property type="match status" value="1"/>
</dbReference>
<dbReference type="GO" id="GO:0000139">
    <property type="term" value="C:Golgi membrane"/>
    <property type="evidence" value="ECO:0007669"/>
    <property type="project" value="UniProtKB-SubCell"/>
</dbReference>
<keyword evidence="4" id="KW-0813">Transport</keyword>
<evidence type="ECO:0000256" key="9">
    <source>
        <dbReference type="ARBA" id="ARBA00023136"/>
    </source>
</evidence>
<dbReference type="SUPFAM" id="SSF51045">
    <property type="entry name" value="WW domain"/>
    <property type="match status" value="1"/>
</dbReference>
<evidence type="ECO:0000256" key="1">
    <source>
        <dbReference type="ARBA" id="ARBA00004394"/>
    </source>
</evidence>
<protein>
    <submittedName>
        <fullName evidence="12">Protein transport protein SEC24</fullName>
    </submittedName>
</protein>
<feature type="domain" description="WW" evidence="11">
    <location>
        <begin position="4"/>
        <end position="38"/>
    </location>
</feature>
<evidence type="ECO:0000256" key="7">
    <source>
        <dbReference type="ARBA" id="ARBA00022927"/>
    </source>
</evidence>
<dbReference type="PANTHER" id="PTHR13803:SF39">
    <property type="entry name" value="SECRETORY 24AB, ISOFORM A"/>
    <property type="match status" value="1"/>
</dbReference>
<keyword evidence="7" id="KW-0653">Protein transport</keyword>
<organism evidence="12 13">
    <name type="scientific">Ceratobasidium theobromae</name>
    <dbReference type="NCBI Taxonomy" id="1582974"/>
    <lineage>
        <taxon>Eukaryota</taxon>
        <taxon>Fungi</taxon>
        <taxon>Dikarya</taxon>
        <taxon>Basidiomycota</taxon>
        <taxon>Agaricomycotina</taxon>
        <taxon>Agaricomycetes</taxon>
        <taxon>Cantharellales</taxon>
        <taxon>Ceratobasidiaceae</taxon>
        <taxon>Ceratobasidium</taxon>
    </lineage>
</organism>
<dbReference type="InterPro" id="IPR001202">
    <property type="entry name" value="WW_dom"/>
</dbReference>
<feature type="region of interest" description="Disordered" evidence="10">
    <location>
        <begin position="23"/>
        <end position="72"/>
    </location>
</feature>
<sequence length="819" mass="89457">MADQQLPPGWISQWDETYQRPLYIQPATGHTQWEPPIEAASELQQDVSQPRGPPTTHTKRRQYAAGQSQAYSGAADLPPMQPQGYAEPAIAAPGPALFTPGLEQTQTQVQPQQFYGQPGPGQVPPAYGQPQPAYGQQINQMTDQFAHMGMGGQKMSGPHTINLIGTYLDPQELYYPPPEIRLPPGACISQSPLANADPSYMRCTVNAVPTTNALLNKSKLPFALVLTPNRSVRSVDNDPEVPVVTDTVIARCRRCRTYINPYVQFIDGGNRWKCCMCSMSNEVPQLFDWDQARNQPADRWARYELNHSVVEFIAPTEYMVRPPQPPVYAFLIDVSHSAVQSGMVATVARAILESLDRIPNADDRTKVAIIGFDVALHFFSVVPDSTDVTMLVVSDLEDVFLPKPTDLLINLKEARAGIEALLGRLNDMFQDSHAIGSAMGPALQAAYKLIHTIGGKIMVLSSTLPTLGEGALKPREDPKLLGTAKVCGQLKLGNQKLMGQQESSLLQPASSFYKTFAIDCSRAQISVDMFLFSNAYTDIASLSCLPHYTSGQTFFYPAFNASRAEDALKFAHEFGEVLGSPIGLEAVMRVRASRGLRMAQFHGNFFVRSTDLLALPAVPLDQSYVIEVQIEENITAPFVVMQTAVLHTTSFGERRIRVITLALPTTSNVSELYASADQIAIATYLANKAVERSLSSKLDDARDAVTNKLVDILGTYKSTMTAAGSGASAQLSISENLKFLLLLCLGLLKHVGLRQSAQIPPDLRAYAQALLTTLPSQQLIAYIHPAFYSLHNMTPEVGPHVYPGDKSDQSSASNDTAST</sequence>
<evidence type="ECO:0000313" key="13">
    <source>
        <dbReference type="Proteomes" id="UP000383932"/>
    </source>
</evidence>
<dbReference type="Pfam" id="PF00397">
    <property type="entry name" value="WW"/>
    <property type="match status" value="1"/>
</dbReference>
<dbReference type="InterPro" id="IPR012990">
    <property type="entry name" value="Beta-sandwich_Sec23_24"/>
</dbReference>
<feature type="compositionally biased region" description="Polar residues" evidence="10">
    <location>
        <begin position="809"/>
        <end position="819"/>
    </location>
</feature>
<dbReference type="InterPro" id="IPR036174">
    <property type="entry name" value="Znf_Sec23_Sec24_sf"/>
</dbReference>
<dbReference type="Proteomes" id="UP000383932">
    <property type="component" value="Unassembled WGS sequence"/>
</dbReference>
<dbReference type="Pfam" id="PF08033">
    <property type="entry name" value="Sec23_BS"/>
    <property type="match status" value="1"/>
</dbReference>
<keyword evidence="13" id="KW-1185">Reference proteome</keyword>